<protein>
    <submittedName>
        <fullName evidence="2">Uncharacterized protein</fullName>
    </submittedName>
</protein>
<keyword evidence="1" id="KW-0732">Signal</keyword>
<dbReference type="EMBL" id="HBJA01104883">
    <property type="protein sequence ID" value="CAE0824949.1"/>
    <property type="molecule type" value="Transcribed_RNA"/>
</dbReference>
<name>A0A7S4LF00_9EUGL</name>
<feature type="signal peptide" evidence="1">
    <location>
        <begin position="1"/>
        <end position="31"/>
    </location>
</feature>
<dbReference type="AlphaFoldDB" id="A0A7S4LF00"/>
<accession>A0A7S4LF00</accession>
<sequence>MPKRPHVELGFLSLVVKPPMLILLLLTSTGALQTQGANQVPTIFPAHLDDRVWCFLVSTPEMPDSPLSDVTVHSQQSPCPPIALPSPGLFTVPVTVAHLQLQPQ</sequence>
<evidence type="ECO:0000313" key="2">
    <source>
        <dbReference type="EMBL" id="CAE0824949.1"/>
    </source>
</evidence>
<proteinExistence type="predicted"/>
<evidence type="ECO:0000256" key="1">
    <source>
        <dbReference type="SAM" id="SignalP"/>
    </source>
</evidence>
<feature type="chain" id="PRO_5030800261" evidence="1">
    <location>
        <begin position="32"/>
        <end position="104"/>
    </location>
</feature>
<reference evidence="2" key="1">
    <citation type="submission" date="2021-01" db="EMBL/GenBank/DDBJ databases">
        <authorList>
            <person name="Corre E."/>
            <person name="Pelletier E."/>
            <person name="Niang G."/>
            <person name="Scheremetjew M."/>
            <person name="Finn R."/>
            <person name="Kale V."/>
            <person name="Holt S."/>
            <person name="Cochrane G."/>
            <person name="Meng A."/>
            <person name="Brown T."/>
            <person name="Cohen L."/>
        </authorList>
    </citation>
    <scope>NUCLEOTIDE SEQUENCE</scope>
    <source>
        <strain evidence="2">CCMP1594</strain>
    </source>
</reference>
<gene>
    <name evidence="2" type="ORF">EGYM00163_LOCUS36192</name>
</gene>
<organism evidence="2">
    <name type="scientific">Eutreptiella gymnastica</name>
    <dbReference type="NCBI Taxonomy" id="73025"/>
    <lineage>
        <taxon>Eukaryota</taxon>
        <taxon>Discoba</taxon>
        <taxon>Euglenozoa</taxon>
        <taxon>Euglenida</taxon>
        <taxon>Spirocuta</taxon>
        <taxon>Euglenophyceae</taxon>
        <taxon>Eutreptiales</taxon>
        <taxon>Eutreptiaceae</taxon>
        <taxon>Eutreptiella</taxon>
    </lineage>
</organism>